<evidence type="ECO:0000313" key="3">
    <source>
        <dbReference type="EnsemblMetazoa" id="ASIC010643-PA"/>
    </source>
</evidence>
<feature type="compositionally biased region" description="Basic and acidic residues" evidence="1">
    <location>
        <begin position="43"/>
        <end position="59"/>
    </location>
</feature>
<reference evidence="3" key="2">
    <citation type="submission" date="2020-05" db="UniProtKB">
        <authorList>
            <consortium name="EnsemblMetazoa"/>
        </authorList>
    </citation>
    <scope>IDENTIFICATION</scope>
</reference>
<proteinExistence type="predicted"/>
<reference evidence="2 4" key="1">
    <citation type="journal article" date="2014" name="BMC Genomics">
        <title>Genome sequence of Anopheles sinensis provides insight into genetics basis of mosquito competence for malaria parasites.</title>
        <authorList>
            <person name="Zhou D."/>
            <person name="Zhang D."/>
            <person name="Ding G."/>
            <person name="Shi L."/>
            <person name="Hou Q."/>
            <person name="Ye Y."/>
            <person name="Xu Y."/>
            <person name="Zhou H."/>
            <person name="Xiong C."/>
            <person name="Li S."/>
            <person name="Yu J."/>
            <person name="Hong S."/>
            <person name="Yu X."/>
            <person name="Zou P."/>
            <person name="Chen C."/>
            <person name="Chang X."/>
            <person name="Wang W."/>
            <person name="Lv Y."/>
            <person name="Sun Y."/>
            <person name="Ma L."/>
            <person name="Shen B."/>
            <person name="Zhu C."/>
        </authorList>
    </citation>
    <scope>NUCLEOTIDE SEQUENCE [LARGE SCALE GENOMIC DNA]</scope>
</reference>
<evidence type="ECO:0000313" key="4">
    <source>
        <dbReference type="Proteomes" id="UP000030765"/>
    </source>
</evidence>
<keyword evidence="4" id="KW-1185">Reference proteome</keyword>
<sequence length="59" mass="6805">MIESPCLARDLLPDLKRDSISWRIARYVWGGCSTYLPHRSSVRSKEESKRSSDAPPERN</sequence>
<gene>
    <name evidence="2" type="ORF">ZHAS_00010643</name>
</gene>
<dbReference type="EMBL" id="KE525226">
    <property type="protein sequence ID" value="KFB42887.1"/>
    <property type="molecule type" value="Genomic_DNA"/>
</dbReference>
<dbReference type="AlphaFoldDB" id="A0A084VY43"/>
<name>A0A084VY43_ANOSI</name>
<feature type="region of interest" description="Disordered" evidence="1">
    <location>
        <begin position="39"/>
        <end position="59"/>
    </location>
</feature>
<dbReference type="EMBL" id="ATLV01018276">
    <property type="status" value="NOT_ANNOTATED_CDS"/>
    <property type="molecule type" value="Genomic_DNA"/>
</dbReference>
<protein>
    <submittedName>
        <fullName evidence="2 3">Arabinose ABC transporter permease</fullName>
    </submittedName>
</protein>
<evidence type="ECO:0000313" key="2">
    <source>
        <dbReference type="EMBL" id="KFB42887.1"/>
    </source>
</evidence>
<dbReference type="Proteomes" id="UP000030765">
    <property type="component" value="Unassembled WGS sequence"/>
</dbReference>
<accession>A0A084VY43</accession>
<evidence type="ECO:0000256" key="1">
    <source>
        <dbReference type="SAM" id="MobiDB-lite"/>
    </source>
</evidence>
<dbReference type="EnsemblMetazoa" id="ASIC010643-RA">
    <property type="protein sequence ID" value="ASIC010643-PA"/>
    <property type="gene ID" value="ASIC010643"/>
</dbReference>
<organism evidence="2">
    <name type="scientific">Anopheles sinensis</name>
    <name type="common">Mosquito</name>
    <dbReference type="NCBI Taxonomy" id="74873"/>
    <lineage>
        <taxon>Eukaryota</taxon>
        <taxon>Metazoa</taxon>
        <taxon>Ecdysozoa</taxon>
        <taxon>Arthropoda</taxon>
        <taxon>Hexapoda</taxon>
        <taxon>Insecta</taxon>
        <taxon>Pterygota</taxon>
        <taxon>Neoptera</taxon>
        <taxon>Endopterygota</taxon>
        <taxon>Diptera</taxon>
        <taxon>Nematocera</taxon>
        <taxon>Culicoidea</taxon>
        <taxon>Culicidae</taxon>
        <taxon>Anophelinae</taxon>
        <taxon>Anopheles</taxon>
    </lineage>
</organism>
<dbReference type="VEuPathDB" id="VectorBase:ASIC010643"/>